<feature type="transmembrane region" description="Helical" evidence="1">
    <location>
        <begin position="62"/>
        <end position="79"/>
    </location>
</feature>
<feature type="transmembrane region" description="Helical" evidence="1">
    <location>
        <begin position="168"/>
        <end position="184"/>
    </location>
</feature>
<keyword evidence="4" id="KW-1185">Reference proteome</keyword>
<keyword evidence="1" id="KW-0812">Transmembrane</keyword>
<evidence type="ECO:0000313" key="3">
    <source>
        <dbReference type="EMBL" id="RUR01535.1"/>
    </source>
</evidence>
<dbReference type="Proteomes" id="UP000274909">
    <property type="component" value="Unassembled WGS sequence"/>
</dbReference>
<feature type="domain" description="CAAX prenyl protease 2/Lysostaphin resistance protein A-like" evidence="2">
    <location>
        <begin position="132"/>
        <end position="223"/>
    </location>
</feature>
<evidence type="ECO:0000259" key="2">
    <source>
        <dbReference type="Pfam" id="PF02517"/>
    </source>
</evidence>
<reference evidence="3 4" key="1">
    <citation type="submission" date="2018-12" db="EMBL/GenBank/DDBJ databases">
        <authorList>
            <person name="Li F."/>
        </authorList>
    </citation>
    <scope>NUCLEOTIDE SEQUENCE [LARGE SCALE GENOMIC DNA]</scope>
    <source>
        <strain evidence="3 4">EGI 6500705</strain>
    </source>
</reference>
<feature type="transmembrane region" description="Helical" evidence="1">
    <location>
        <begin position="99"/>
        <end position="118"/>
    </location>
</feature>
<dbReference type="EMBL" id="RZGZ01000002">
    <property type="protein sequence ID" value="RUR01535.1"/>
    <property type="molecule type" value="Genomic_DNA"/>
</dbReference>
<sequence>MNDQTESDARGPRPVATPARHAGLLWAIAIGGVAIAYSPMWLPRIRDAFGLELGISGPASSIVWNVIAVGALLAYMGFVERRPLASIGLRKPQGKQLEWALYLFGAVMVWQWLVLTFVPPAEDRGTETIASLPIIAVIGMIVSAAVFEEILYRGYPIERLSELTGRRWIAFAITVPLFVAPHLVFFGVQWLWTAGVGTLAIYVLYAKTRNLPACMLLHLCVNLPILIPTIAHHTGG</sequence>
<evidence type="ECO:0000313" key="4">
    <source>
        <dbReference type="Proteomes" id="UP000274909"/>
    </source>
</evidence>
<feature type="transmembrane region" description="Helical" evidence="1">
    <location>
        <begin position="213"/>
        <end position="231"/>
    </location>
</feature>
<dbReference type="GO" id="GO:0008237">
    <property type="term" value="F:metallopeptidase activity"/>
    <property type="evidence" value="ECO:0007669"/>
    <property type="project" value="UniProtKB-KW"/>
</dbReference>
<proteinExistence type="predicted"/>
<gene>
    <name evidence="3" type="ORF">ELQ94_08570</name>
</gene>
<evidence type="ECO:0000256" key="1">
    <source>
        <dbReference type="SAM" id="Phobius"/>
    </source>
</evidence>
<keyword evidence="3" id="KW-0482">Metalloprotease</keyword>
<keyword evidence="1" id="KW-1133">Transmembrane helix</keyword>
<dbReference type="InterPro" id="IPR003675">
    <property type="entry name" value="Rce1/LyrA-like_dom"/>
</dbReference>
<feature type="transmembrane region" description="Helical" evidence="1">
    <location>
        <begin position="130"/>
        <end position="147"/>
    </location>
</feature>
<dbReference type="GO" id="GO:0004175">
    <property type="term" value="F:endopeptidase activity"/>
    <property type="evidence" value="ECO:0007669"/>
    <property type="project" value="UniProtKB-ARBA"/>
</dbReference>
<dbReference type="GO" id="GO:0080120">
    <property type="term" value="P:CAAX-box protein maturation"/>
    <property type="evidence" value="ECO:0007669"/>
    <property type="project" value="UniProtKB-ARBA"/>
</dbReference>
<keyword evidence="3" id="KW-0645">Protease</keyword>
<keyword evidence="1" id="KW-0472">Membrane</keyword>
<dbReference type="RefSeq" id="WP_127049163.1">
    <property type="nucleotide sequence ID" value="NZ_RZGZ01000002.1"/>
</dbReference>
<feature type="transmembrane region" description="Helical" evidence="1">
    <location>
        <begin position="21"/>
        <end position="42"/>
    </location>
</feature>
<comment type="caution">
    <text evidence="3">The sequence shown here is derived from an EMBL/GenBank/DDBJ whole genome shotgun (WGS) entry which is preliminary data.</text>
</comment>
<dbReference type="Pfam" id="PF02517">
    <property type="entry name" value="Rce1-like"/>
    <property type="match status" value="1"/>
</dbReference>
<dbReference type="OrthoDB" id="8479405at2"/>
<name>A0A3S0VBG9_9MICO</name>
<dbReference type="GO" id="GO:0006508">
    <property type="term" value="P:proteolysis"/>
    <property type="evidence" value="ECO:0007669"/>
    <property type="project" value="UniProtKB-KW"/>
</dbReference>
<dbReference type="AlphaFoldDB" id="A0A3S0VBG9"/>
<feature type="transmembrane region" description="Helical" evidence="1">
    <location>
        <begin position="190"/>
        <end position="206"/>
    </location>
</feature>
<keyword evidence="3" id="KW-0378">Hydrolase</keyword>
<protein>
    <submittedName>
        <fullName evidence="3">CPBP family intramembrane metalloprotease</fullName>
    </submittedName>
</protein>
<organism evidence="3 4">
    <name type="scientific">Labedella endophytica</name>
    <dbReference type="NCBI Taxonomy" id="1523160"/>
    <lineage>
        <taxon>Bacteria</taxon>
        <taxon>Bacillati</taxon>
        <taxon>Actinomycetota</taxon>
        <taxon>Actinomycetes</taxon>
        <taxon>Micrococcales</taxon>
        <taxon>Microbacteriaceae</taxon>
        <taxon>Labedella</taxon>
    </lineage>
</organism>
<accession>A0A3S0VBG9</accession>